<evidence type="ECO:0000256" key="3">
    <source>
        <dbReference type="ARBA" id="ARBA00022553"/>
    </source>
</evidence>
<dbReference type="Pfam" id="PF00550">
    <property type="entry name" value="PP-binding"/>
    <property type="match status" value="1"/>
</dbReference>
<protein>
    <submittedName>
        <fullName evidence="8">Acyl carrier protein</fullName>
    </submittedName>
</protein>
<keyword evidence="6" id="KW-0275">Fatty acid biosynthesis</keyword>
<keyword evidence="4" id="KW-0276">Fatty acid metabolism</keyword>
<evidence type="ECO:0000313" key="8">
    <source>
        <dbReference type="EMBL" id="MBW7477306.1"/>
    </source>
</evidence>
<keyword evidence="2" id="KW-0444">Lipid biosynthesis</keyword>
<dbReference type="InterPro" id="IPR036736">
    <property type="entry name" value="ACP-like_sf"/>
</dbReference>
<evidence type="ECO:0000313" key="9">
    <source>
        <dbReference type="Proteomes" id="UP000812277"/>
    </source>
</evidence>
<dbReference type="EMBL" id="JAHZIJ010000022">
    <property type="protein sequence ID" value="MBW7477306.1"/>
    <property type="molecule type" value="Genomic_DNA"/>
</dbReference>
<organism evidence="8 9">
    <name type="scientific">Paenibacillus oenotherae</name>
    <dbReference type="NCBI Taxonomy" id="1435645"/>
    <lineage>
        <taxon>Bacteria</taxon>
        <taxon>Bacillati</taxon>
        <taxon>Bacillota</taxon>
        <taxon>Bacilli</taxon>
        <taxon>Bacillales</taxon>
        <taxon>Paenibacillaceae</taxon>
        <taxon>Paenibacillus</taxon>
    </lineage>
</organism>
<evidence type="ECO:0000256" key="6">
    <source>
        <dbReference type="ARBA" id="ARBA00023160"/>
    </source>
</evidence>
<dbReference type="PANTHER" id="PTHR20863">
    <property type="entry name" value="ACYL CARRIER PROTEIN"/>
    <property type="match status" value="1"/>
</dbReference>
<dbReference type="Proteomes" id="UP000812277">
    <property type="component" value="Unassembled WGS sequence"/>
</dbReference>
<dbReference type="PANTHER" id="PTHR20863:SF76">
    <property type="entry name" value="CARRIER DOMAIN-CONTAINING PROTEIN"/>
    <property type="match status" value="1"/>
</dbReference>
<evidence type="ECO:0000256" key="5">
    <source>
        <dbReference type="ARBA" id="ARBA00023098"/>
    </source>
</evidence>
<gene>
    <name evidence="8" type="ORF">K0T92_21540</name>
</gene>
<evidence type="ECO:0000256" key="2">
    <source>
        <dbReference type="ARBA" id="ARBA00022516"/>
    </source>
</evidence>
<evidence type="ECO:0000256" key="1">
    <source>
        <dbReference type="ARBA" id="ARBA00022450"/>
    </source>
</evidence>
<dbReference type="RefSeq" id="WP_219874558.1">
    <property type="nucleotide sequence ID" value="NZ_JAHZIJ010000022.1"/>
</dbReference>
<proteinExistence type="predicted"/>
<keyword evidence="3" id="KW-0597">Phosphoprotein</keyword>
<reference evidence="8 9" key="1">
    <citation type="submission" date="2021-07" db="EMBL/GenBank/DDBJ databases">
        <title>Paenibacillus radiodurans sp. nov., isolated from the southeastern edge of Tengger Desert.</title>
        <authorList>
            <person name="Zhang G."/>
        </authorList>
    </citation>
    <scope>NUCLEOTIDE SEQUENCE [LARGE SCALE GENOMIC DNA]</scope>
    <source>
        <strain evidence="8 9">DT7-4</strain>
    </source>
</reference>
<dbReference type="InterPro" id="IPR009081">
    <property type="entry name" value="PP-bd_ACP"/>
</dbReference>
<sequence>MQEQVKNYVLTLITDKLNLPVDRSAVTNDTPLVKGGLGLESLAVVELTLNLENEFKVTIPDEDVEKMAAFTLGDLVNYVVEKAAA</sequence>
<dbReference type="PROSITE" id="PS50075">
    <property type="entry name" value="CARRIER"/>
    <property type="match status" value="1"/>
</dbReference>
<accession>A0ABS7DCD8</accession>
<comment type="caution">
    <text evidence="8">The sequence shown here is derived from an EMBL/GenBank/DDBJ whole genome shotgun (WGS) entry which is preliminary data.</text>
</comment>
<dbReference type="SUPFAM" id="SSF47336">
    <property type="entry name" value="ACP-like"/>
    <property type="match status" value="1"/>
</dbReference>
<keyword evidence="9" id="KW-1185">Reference proteome</keyword>
<dbReference type="Gene3D" id="1.10.1200.10">
    <property type="entry name" value="ACP-like"/>
    <property type="match status" value="1"/>
</dbReference>
<evidence type="ECO:0000256" key="4">
    <source>
        <dbReference type="ARBA" id="ARBA00022832"/>
    </source>
</evidence>
<name>A0ABS7DCD8_9BACL</name>
<keyword evidence="1" id="KW-0596">Phosphopantetheine</keyword>
<feature type="domain" description="Carrier" evidence="7">
    <location>
        <begin position="3"/>
        <end position="83"/>
    </location>
</feature>
<evidence type="ECO:0000259" key="7">
    <source>
        <dbReference type="PROSITE" id="PS50075"/>
    </source>
</evidence>
<keyword evidence="5" id="KW-0443">Lipid metabolism</keyword>
<dbReference type="InterPro" id="IPR003231">
    <property type="entry name" value="ACP"/>
</dbReference>